<reference evidence="2 3" key="1">
    <citation type="submission" date="2014-03" db="EMBL/GenBank/DDBJ databases">
        <title>Bradyrhizobium valentinum sp. nov., isolated from effective nodules of Lupinus mariae-josephae, a lupine endemic of basic-lime soils in Eastern Spain.</title>
        <authorList>
            <person name="Duran D."/>
            <person name="Rey L."/>
            <person name="Navarro A."/>
            <person name="Busquets A."/>
            <person name="Imperial J."/>
            <person name="Ruiz-Argueso T."/>
        </authorList>
    </citation>
    <scope>NUCLEOTIDE SEQUENCE [LARGE SCALE GENOMIC DNA]</scope>
    <source>
        <strain evidence="2 3">CCBAU 23086</strain>
    </source>
</reference>
<feature type="transmembrane region" description="Helical" evidence="1">
    <location>
        <begin position="27"/>
        <end position="48"/>
    </location>
</feature>
<dbReference type="EMBL" id="LLYB01000032">
    <property type="protein sequence ID" value="KRR28121.1"/>
    <property type="molecule type" value="Genomic_DNA"/>
</dbReference>
<evidence type="ECO:0008006" key="4">
    <source>
        <dbReference type="Google" id="ProtNLM"/>
    </source>
</evidence>
<comment type="caution">
    <text evidence="2">The sequence shown here is derived from an EMBL/GenBank/DDBJ whole genome shotgun (WGS) entry which is preliminary data.</text>
</comment>
<evidence type="ECO:0000313" key="3">
    <source>
        <dbReference type="Proteomes" id="UP000051660"/>
    </source>
</evidence>
<dbReference type="Proteomes" id="UP000051660">
    <property type="component" value="Unassembled WGS sequence"/>
</dbReference>
<sequence length="68" mass="7507">MWRAYTSLGFLEYSFIETVEAMHPFHIIRAAGGALFLIGSLIMVYNLWMTVRAGGAELATELGLQAAQ</sequence>
<keyword evidence="1" id="KW-0472">Membrane</keyword>
<accession>A0A0R3N6P1</accession>
<dbReference type="SUPFAM" id="SSF81442">
    <property type="entry name" value="Cytochrome c oxidase subunit I-like"/>
    <property type="match status" value="1"/>
</dbReference>
<proteinExistence type="predicted"/>
<name>A0A0R3N6P1_9BRAD</name>
<dbReference type="AlphaFoldDB" id="A0A0R3N6P1"/>
<dbReference type="Gene3D" id="1.20.210.10">
    <property type="entry name" value="Cytochrome c oxidase-like, subunit I domain"/>
    <property type="match status" value="1"/>
</dbReference>
<keyword evidence="1" id="KW-1133">Transmembrane helix</keyword>
<organism evidence="2 3">
    <name type="scientific">Bradyrhizobium lablabi</name>
    <dbReference type="NCBI Taxonomy" id="722472"/>
    <lineage>
        <taxon>Bacteria</taxon>
        <taxon>Pseudomonadati</taxon>
        <taxon>Pseudomonadota</taxon>
        <taxon>Alphaproteobacteria</taxon>
        <taxon>Hyphomicrobiales</taxon>
        <taxon>Nitrobacteraceae</taxon>
        <taxon>Bradyrhizobium</taxon>
    </lineage>
</organism>
<evidence type="ECO:0000313" key="2">
    <source>
        <dbReference type="EMBL" id="KRR28121.1"/>
    </source>
</evidence>
<protein>
    <recommendedName>
        <fullName evidence="4">Cytochrome-c oxidase</fullName>
    </recommendedName>
</protein>
<keyword evidence="1" id="KW-0812">Transmembrane</keyword>
<evidence type="ECO:0000256" key="1">
    <source>
        <dbReference type="SAM" id="Phobius"/>
    </source>
</evidence>
<dbReference type="InterPro" id="IPR036927">
    <property type="entry name" value="Cyt_c_oxase-like_su1_sf"/>
</dbReference>
<gene>
    <name evidence="2" type="ORF">CQ14_37260</name>
</gene>
<dbReference type="STRING" id="722472.SAMN05444321_6296"/>